<dbReference type="Gene3D" id="3.40.50.720">
    <property type="entry name" value="NAD(P)-binding Rossmann-like Domain"/>
    <property type="match status" value="1"/>
</dbReference>
<dbReference type="SUPFAM" id="SSF51735">
    <property type="entry name" value="NAD(P)-binding Rossmann-fold domains"/>
    <property type="match status" value="1"/>
</dbReference>
<dbReference type="AlphaFoldDB" id="A0A9P3UMM3"/>
<name>A0A9P3UMM3_LYOSH</name>
<feature type="domain" description="Thioester reductase (TE)" evidence="1">
    <location>
        <begin position="44"/>
        <end position="167"/>
    </location>
</feature>
<accession>A0A9P3UMM3</accession>
<dbReference type="InterPro" id="IPR013120">
    <property type="entry name" value="FAR_NAD-bd"/>
</dbReference>
<evidence type="ECO:0000313" key="2">
    <source>
        <dbReference type="EMBL" id="GLB38487.1"/>
    </source>
</evidence>
<sequence>MREELDQISTTYWPAHDVYVNGLRCYRWFRISWNVHCSSPHTPSVIYQIAAIICFWERRSYCWDASYDINVAGLENVLTAVKALTSALLIYTSTADTVIRRPKFMRLGWDLDKAPRAVSDSDAPLSPAHLSDSCYARTKLLAEQLVIKADGIGGLRSGIIRPGFTIIGPNDHKECSARNIGVWDPAAAHLLLEDALTRDIKEARGQAFLSQAIIPLGRYGTPVKQSKTVMLDDVPSLLIFVLAHLVEAFLFVRFHVLLLLCSPLGFPPRLVPKWIGELVYVQPATLEYRPNNVTIDDSRARKILGIGHHGTMLSVFDMPLKRLSRVGREELMAYN</sequence>
<dbReference type="InterPro" id="IPR036291">
    <property type="entry name" value="NAD(P)-bd_dom_sf"/>
</dbReference>
<dbReference type="Pfam" id="PF07993">
    <property type="entry name" value="NAD_binding_4"/>
    <property type="match status" value="1"/>
</dbReference>
<reference evidence="2" key="1">
    <citation type="submission" date="2022-07" db="EMBL/GenBank/DDBJ databases">
        <title>The genome of Lyophyllum shimeji provides insight into the initial evolution of ectomycorrhizal fungal genome.</title>
        <authorList>
            <person name="Kobayashi Y."/>
            <person name="Shibata T."/>
            <person name="Hirakawa H."/>
            <person name="Shigenobu S."/>
            <person name="Nishiyama T."/>
            <person name="Yamada A."/>
            <person name="Hasebe M."/>
            <person name="Kawaguchi M."/>
        </authorList>
    </citation>
    <scope>NUCLEOTIDE SEQUENCE</scope>
    <source>
        <strain evidence="2">AT787</strain>
    </source>
</reference>
<evidence type="ECO:0000313" key="3">
    <source>
        <dbReference type="Proteomes" id="UP001063166"/>
    </source>
</evidence>
<organism evidence="2 3">
    <name type="scientific">Lyophyllum shimeji</name>
    <name type="common">Hon-shimeji</name>
    <name type="synonym">Tricholoma shimeji</name>
    <dbReference type="NCBI Taxonomy" id="47721"/>
    <lineage>
        <taxon>Eukaryota</taxon>
        <taxon>Fungi</taxon>
        <taxon>Dikarya</taxon>
        <taxon>Basidiomycota</taxon>
        <taxon>Agaricomycotina</taxon>
        <taxon>Agaricomycetes</taxon>
        <taxon>Agaricomycetidae</taxon>
        <taxon>Agaricales</taxon>
        <taxon>Tricholomatineae</taxon>
        <taxon>Lyophyllaceae</taxon>
        <taxon>Lyophyllum</taxon>
    </lineage>
</organism>
<gene>
    <name evidence="2" type="ORF">LshimejAT787_0503520</name>
</gene>
<comment type="caution">
    <text evidence="2">The sequence shown here is derived from an EMBL/GenBank/DDBJ whole genome shotgun (WGS) entry which is preliminary data.</text>
</comment>
<keyword evidence="3" id="KW-1185">Reference proteome</keyword>
<protein>
    <submittedName>
        <fullName evidence="2">3-beta hydroxysteroid dehydrogenase/isomerase family protein</fullName>
    </submittedName>
</protein>
<dbReference type="Proteomes" id="UP001063166">
    <property type="component" value="Unassembled WGS sequence"/>
</dbReference>
<evidence type="ECO:0000259" key="1">
    <source>
        <dbReference type="Pfam" id="PF07993"/>
    </source>
</evidence>
<dbReference type="EMBL" id="BRPK01000005">
    <property type="protein sequence ID" value="GLB38487.1"/>
    <property type="molecule type" value="Genomic_DNA"/>
</dbReference>
<proteinExistence type="predicted"/>
<dbReference type="OrthoDB" id="10058185at2759"/>